<dbReference type="Gene3D" id="3.40.30.10">
    <property type="entry name" value="Glutaredoxin"/>
    <property type="match status" value="1"/>
</dbReference>
<sequence>MNKTSATVKKVMILVLILAVPGFLYYLLTAKGKNRYKPLPFYGPKIVAKTGHKFHGTYIPDTIYHKLPDFNLVDQSNQPVSLKSFDNKIFVAGFFYTHCPSICDQVNSNLDSLVKGYAHNKMLHFVSITVDPMHDSPAVLKTYASKLASSAKWQFLTGDTATIYNLAARGFLVNAAHAGNNEFVVDDKLVLIDAEKRIRGYYSGTSITDMNRLNDEIKVLIAEELRKIKAPEL</sequence>
<dbReference type="OrthoDB" id="9811998at2"/>
<comment type="similarity">
    <text evidence="1">Belongs to the SCO1/2 family.</text>
</comment>
<evidence type="ECO:0000256" key="3">
    <source>
        <dbReference type="PIRSR" id="PIRSR603782-1"/>
    </source>
</evidence>
<dbReference type="PROSITE" id="PS51352">
    <property type="entry name" value="THIOREDOXIN_2"/>
    <property type="match status" value="1"/>
</dbReference>
<evidence type="ECO:0000256" key="5">
    <source>
        <dbReference type="SAM" id="Phobius"/>
    </source>
</evidence>
<proteinExistence type="inferred from homology"/>
<dbReference type="SUPFAM" id="SSF52833">
    <property type="entry name" value="Thioredoxin-like"/>
    <property type="match status" value="1"/>
</dbReference>
<organism evidence="7 8">
    <name type="scientific">Mucilaginibacter polytrichastri</name>
    <dbReference type="NCBI Taxonomy" id="1302689"/>
    <lineage>
        <taxon>Bacteria</taxon>
        <taxon>Pseudomonadati</taxon>
        <taxon>Bacteroidota</taxon>
        <taxon>Sphingobacteriia</taxon>
        <taxon>Sphingobacteriales</taxon>
        <taxon>Sphingobacteriaceae</taxon>
        <taxon>Mucilaginibacter</taxon>
    </lineage>
</organism>
<protein>
    <recommendedName>
        <fullName evidence="6">Thioredoxin domain-containing protein</fullName>
    </recommendedName>
</protein>
<comment type="caution">
    <text evidence="7">The sequence shown here is derived from an EMBL/GenBank/DDBJ whole genome shotgun (WGS) entry which is preliminary data.</text>
</comment>
<evidence type="ECO:0000259" key="6">
    <source>
        <dbReference type="PROSITE" id="PS51352"/>
    </source>
</evidence>
<dbReference type="STRING" id="1302689.RG47T_5089"/>
<dbReference type="InterPro" id="IPR013766">
    <property type="entry name" value="Thioredoxin_domain"/>
</dbReference>
<dbReference type="PANTHER" id="PTHR12151">
    <property type="entry name" value="ELECTRON TRANSPORT PROTIN SCO1/SENC FAMILY MEMBER"/>
    <property type="match status" value="1"/>
</dbReference>
<keyword evidence="5" id="KW-1133">Transmembrane helix</keyword>
<keyword evidence="5" id="KW-0812">Transmembrane</keyword>
<accession>A0A1Q6A6G7</accession>
<evidence type="ECO:0000313" key="8">
    <source>
        <dbReference type="Proteomes" id="UP000186720"/>
    </source>
</evidence>
<evidence type="ECO:0000256" key="1">
    <source>
        <dbReference type="ARBA" id="ARBA00010996"/>
    </source>
</evidence>
<name>A0A1Q6A6G7_9SPHI</name>
<dbReference type="InterPro" id="IPR003782">
    <property type="entry name" value="SCO1/SenC"/>
</dbReference>
<keyword evidence="5" id="KW-0472">Membrane</keyword>
<feature type="binding site" evidence="3">
    <location>
        <position position="103"/>
    </location>
    <ligand>
        <name>Cu cation</name>
        <dbReference type="ChEBI" id="CHEBI:23378"/>
    </ligand>
</feature>
<feature type="domain" description="Thioredoxin" evidence="6">
    <location>
        <begin position="61"/>
        <end position="222"/>
    </location>
</feature>
<dbReference type="InterPro" id="IPR036249">
    <property type="entry name" value="Thioredoxin-like_sf"/>
</dbReference>
<dbReference type="CDD" id="cd02968">
    <property type="entry name" value="SCO"/>
    <property type="match status" value="1"/>
</dbReference>
<keyword evidence="8" id="KW-1185">Reference proteome</keyword>
<dbReference type="AlphaFoldDB" id="A0A1Q6A6G7"/>
<feature type="binding site" evidence="3">
    <location>
        <position position="99"/>
    </location>
    <ligand>
        <name>Cu cation</name>
        <dbReference type="ChEBI" id="CHEBI:23378"/>
    </ligand>
</feature>
<evidence type="ECO:0000313" key="7">
    <source>
        <dbReference type="EMBL" id="OKS89605.1"/>
    </source>
</evidence>
<dbReference type="GO" id="GO:0046872">
    <property type="term" value="F:metal ion binding"/>
    <property type="evidence" value="ECO:0007669"/>
    <property type="project" value="UniProtKB-KW"/>
</dbReference>
<evidence type="ECO:0000256" key="4">
    <source>
        <dbReference type="PIRSR" id="PIRSR603782-2"/>
    </source>
</evidence>
<feature type="disulfide bond" description="Redox-active" evidence="4">
    <location>
        <begin position="99"/>
        <end position="103"/>
    </location>
</feature>
<dbReference type="Proteomes" id="UP000186720">
    <property type="component" value="Unassembled WGS sequence"/>
</dbReference>
<dbReference type="Pfam" id="PF02630">
    <property type="entry name" value="SCO1-SenC"/>
    <property type="match status" value="1"/>
</dbReference>
<evidence type="ECO:0000256" key="2">
    <source>
        <dbReference type="ARBA" id="ARBA00023008"/>
    </source>
</evidence>
<feature type="transmembrane region" description="Helical" evidence="5">
    <location>
        <begin position="12"/>
        <end position="28"/>
    </location>
</feature>
<reference evidence="7 8" key="1">
    <citation type="submission" date="2016-11" db="EMBL/GenBank/DDBJ databases">
        <title>Whole Genome Sequencing of Mucilaginibacter polytrichastri RG4-7(T) isolated from the moss sample.</title>
        <authorList>
            <person name="Li Y."/>
        </authorList>
    </citation>
    <scope>NUCLEOTIDE SEQUENCE [LARGE SCALE GENOMIC DNA]</scope>
    <source>
        <strain evidence="7 8">RG4-7</strain>
    </source>
</reference>
<keyword evidence="4" id="KW-1015">Disulfide bond</keyword>
<keyword evidence="2 3" id="KW-0186">Copper</keyword>
<dbReference type="RefSeq" id="WP_074492782.1">
    <property type="nucleotide sequence ID" value="NZ_FPAM01000003.1"/>
</dbReference>
<keyword evidence="3" id="KW-0479">Metal-binding</keyword>
<dbReference type="EMBL" id="MPPL01000001">
    <property type="protein sequence ID" value="OKS89605.1"/>
    <property type="molecule type" value="Genomic_DNA"/>
</dbReference>
<dbReference type="PANTHER" id="PTHR12151:SF25">
    <property type="entry name" value="LINALOOL DEHYDRATASE_ISOMERASE DOMAIN-CONTAINING PROTEIN"/>
    <property type="match status" value="1"/>
</dbReference>
<gene>
    <name evidence="7" type="ORF">RG47T_5089</name>
</gene>